<dbReference type="Gene3D" id="3.60.15.10">
    <property type="entry name" value="Ribonuclease Z/Hydroxyacylglutathione hydrolase-like"/>
    <property type="match status" value="1"/>
</dbReference>
<dbReference type="GO" id="GO:0016787">
    <property type="term" value="F:hydrolase activity"/>
    <property type="evidence" value="ECO:0007669"/>
    <property type="project" value="UniProtKB-KW"/>
</dbReference>
<protein>
    <submittedName>
        <fullName evidence="2">Metal-dependent hydrolase</fullName>
    </submittedName>
</protein>
<dbReference type="PANTHER" id="PTHR43546:SF3">
    <property type="entry name" value="UPF0173 METAL-DEPENDENT HYDROLASE MJ1163"/>
    <property type="match status" value="1"/>
</dbReference>
<accession>A0A378YDS0</accession>
<name>A0A378YDS0_9NOCA</name>
<keyword evidence="2" id="KW-0378">Hydrolase</keyword>
<dbReference type="PANTHER" id="PTHR43546">
    <property type="entry name" value="UPF0173 METAL-DEPENDENT HYDROLASE MJ1163-RELATED"/>
    <property type="match status" value="1"/>
</dbReference>
<reference evidence="2 3" key="1">
    <citation type="submission" date="2018-06" db="EMBL/GenBank/DDBJ databases">
        <authorList>
            <consortium name="Pathogen Informatics"/>
            <person name="Doyle S."/>
        </authorList>
    </citation>
    <scope>NUCLEOTIDE SEQUENCE [LARGE SCALE GENOMIC DNA]</scope>
    <source>
        <strain evidence="2 3">NCTC1934</strain>
    </source>
</reference>
<dbReference type="SUPFAM" id="SSF56281">
    <property type="entry name" value="Metallo-hydrolase/oxidoreductase"/>
    <property type="match status" value="1"/>
</dbReference>
<dbReference type="AlphaFoldDB" id="A0A378YDS0"/>
<organism evidence="2 3">
    <name type="scientific">Nocardia otitidiscaviarum</name>
    <dbReference type="NCBI Taxonomy" id="1823"/>
    <lineage>
        <taxon>Bacteria</taxon>
        <taxon>Bacillati</taxon>
        <taxon>Actinomycetota</taxon>
        <taxon>Actinomycetes</taxon>
        <taxon>Mycobacteriales</taxon>
        <taxon>Nocardiaceae</taxon>
        <taxon>Nocardia</taxon>
    </lineage>
</organism>
<evidence type="ECO:0000313" key="3">
    <source>
        <dbReference type="Proteomes" id="UP000255467"/>
    </source>
</evidence>
<dbReference type="Pfam" id="PF13483">
    <property type="entry name" value="Lactamase_B_3"/>
    <property type="match status" value="1"/>
</dbReference>
<dbReference type="RefSeq" id="WP_039807989.1">
    <property type="nucleotide sequence ID" value="NZ_UGRY01000002.1"/>
</dbReference>
<dbReference type="SMART" id="SM00849">
    <property type="entry name" value="Lactamase_B"/>
    <property type="match status" value="1"/>
</dbReference>
<dbReference type="EMBL" id="UGRY01000002">
    <property type="protein sequence ID" value="SUA74529.1"/>
    <property type="molecule type" value="Genomic_DNA"/>
</dbReference>
<feature type="domain" description="Metallo-beta-lactamase" evidence="1">
    <location>
        <begin position="10"/>
        <end position="182"/>
    </location>
</feature>
<dbReference type="InterPro" id="IPR036866">
    <property type="entry name" value="RibonucZ/Hydroxyglut_hydro"/>
</dbReference>
<dbReference type="OrthoDB" id="3190691at2"/>
<dbReference type="Proteomes" id="UP000255467">
    <property type="component" value="Unassembled WGS sequence"/>
</dbReference>
<proteinExistence type="predicted"/>
<keyword evidence="3" id="KW-1185">Reference proteome</keyword>
<gene>
    <name evidence="2" type="ORF">NCTC1934_01633</name>
</gene>
<dbReference type="InterPro" id="IPR001279">
    <property type="entry name" value="Metallo-B-lactamas"/>
</dbReference>
<dbReference type="InterPro" id="IPR050114">
    <property type="entry name" value="UPF0173_UPF0282_UlaG_hydrolase"/>
</dbReference>
<evidence type="ECO:0000313" key="2">
    <source>
        <dbReference type="EMBL" id="SUA74529.1"/>
    </source>
</evidence>
<evidence type="ECO:0000259" key="1">
    <source>
        <dbReference type="SMART" id="SM00849"/>
    </source>
</evidence>
<sequence length="218" mass="23297">MTPLEITSLGHSTIRLETNDAAIVLDPGTLAPAIAFERVAAFLITHDHDDHVDVERVVAALAANPASRAWAPEAAAQRLSRAGAPADQIAIVSDETPFAAAELTIQPIVGDHATIHHTLPDSPNVAYLIDHRILHPGDAFPHLVNSPEIDVLFLPISGPWMRIADAIDYAAALQPRVVIPIHDGDLNEGGRALTDRLGPLLAGGGRYERLRTDESAML</sequence>